<dbReference type="Proteomes" id="UP000013167">
    <property type="component" value="Unassembled WGS sequence"/>
</dbReference>
<keyword evidence="4" id="KW-0732">Signal</keyword>
<evidence type="ECO:0000256" key="3">
    <source>
        <dbReference type="SAM" id="Phobius"/>
    </source>
</evidence>
<keyword evidence="6" id="KW-0449">Lipoprotein</keyword>
<evidence type="ECO:0000259" key="5">
    <source>
        <dbReference type="Pfam" id="PF14257"/>
    </source>
</evidence>
<dbReference type="RefSeq" id="WP_010850970.1">
    <property type="nucleotide sequence ID" value="NZ_HF570956.1"/>
</dbReference>
<name>N0E2G8_9MICO</name>
<evidence type="ECO:0000256" key="4">
    <source>
        <dbReference type="SAM" id="SignalP"/>
    </source>
</evidence>
<dbReference type="AlphaFoldDB" id="N0E2G8"/>
<evidence type="ECO:0000313" key="7">
    <source>
        <dbReference type="Proteomes" id="UP000013167"/>
    </source>
</evidence>
<keyword evidence="3" id="KW-0472">Membrane</keyword>
<dbReference type="Pfam" id="PF14257">
    <property type="entry name" value="DUF4349"/>
    <property type="match status" value="1"/>
</dbReference>
<dbReference type="PROSITE" id="PS51257">
    <property type="entry name" value="PROKAR_LIPOPROTEIN"/>
    <property type="match status" value="1"/>
</dbReference>
<comment type="caution">
    <text evidence="6">The sequence shown here is derived from an EMBL/GenBank/DDBJ whole genome shotgun (WGS) entry which is preliminary data.</text>
</comment>
<evidence type="ECO:0000256" key="1">
    <source>
        <dbReference type="SAM" id="Coils"/>
    </source>
</evidence>
<dbReference type="EMBL" id="CAIZ01000154">
    <property type="protein sequence ID" value="CCH71138.1"/>
    <property type="molecule type" value="Genomic_DNA"/>
</dbReference>
<feature type="region of interest" description="Disordered" evidence="2">
    <location>
        <begin position="35"/>
        <end position="70"/>
    </location>
</feature>
<accession>N0E2G8</accession>
<dbReference type="InterPro" id="IPR025645">
    <property type="entry name" value="DUF4349"/>
</dbReference>
<dbReference type="STRING" id="1193181.BN10_810011"/>
<dbReference type="HOGENOM" id="CLU_046535_0_1_11"/>
<feature type="domain" description="DUF4349" evidence="5">
    <location>
        <begin position="75"/>
        <end position="285"/>
    </location>
</feature>
<sequence>MHLTPRRQKILPALALAAGLALGLGACGGSAGSSSASGGVAQDSVGSAPREAAGSGASAPDAAKGGAGAVTATEQKVIRRADISVLVKDVGAAAEKVRAMATTAGGTVTNEMLSTYSGDSTDLSGSVTISVPSDKLDDTMKRLAELGDVVSRTTSSDDVTGQYVDTESRLATMRASVDRVRGLMAQATKIEDIVALESELSRRQADLEALEAQLRSLKDQVAMSPITVQLSADRSQLADSGGGFLSGLKAGWKAFTASVVVLLTALGALLPFLVAIAVIVVPLVWFLRERNRRRTAAYAASVAPRPAAPMPAPPVGSADSVATAADPADASEPKA</sequence>
<feature type="signal peptide" evidence="4">
    <location>
        <begin position="1"/>
        <end position="31"/>
    </location>
</feature>
<organism evidence="6 7">
    <name type="scientific">Phycicoccus elongatus Lp2</name>
    <dbReference type="NCBI Taxonomy" id="1193181"/>
    <lineage>
        <taxon>Bacteria</taxon>
        <taxon>Bacillati</taxon>
        <taxon>Actinomycetota</taxon>
        <taxon>Actinomycetes</taxon>
        <taxon>Micrococcales</taxon>
        <taxon>Intrasporangiaceae</taxon>
        <taxon>Phycicoccus</taxon>
    </lineage>
</organism>
<dbReference type="eggNOG" id="COG3206">
    <property type="taxonomic scope" value="Bacteria"/>
</dbReference>
<keyword evidence="3" id="KW-1133">Transmembrane helix</keyword>
<feature type="coiled-coil region" evidence="1">
    <location>
        <begin position="193"/>
        <end position="220"/>
    </location>
</feature>
<keyword evidence="3" id="KW-0812">Transmembrane</keyword>
<proteinExistence type="predicted"/>
<protein>
    <submittedName>
        <fullName evidence="6">Putative lipoprotein</fullName>
    </submittedName>
</protein>
<evidence type="ECO:0000313" key="6">
    <source>
        <dbReference type="EMBL" id="CCH71138.1"/>
    </source>
</evidence>
<gene>
    <name evidence="6" type="ORF">BN10_810011</name>
</gene>
<evidence type="ECO:0000256" key="2">
    <source>
        <dbReference type="SAM" id="MobiDB-lite"/>
    </source>
</evidence>
<feature type="transmembrane region" description="Helical" evidence="3">
    <location>
        <begin position="259"/>
        <end position="287"/>
    </location>
</feature>
<keyword evidence="1" id="KW-0175">Coiled coil</keyword>
<reference evidence="6 7" key="1">
    <citation type="journal article" date="2013" name="ISME J.">
        <title>A metabolic model for members of the genus Tetrasphaera involved in enhanced biological phosphorus removal.</title>
        <authorList>
            <person name="Kristiansen R."/>
            <person name="Nguyen H.T.T."/>
            <person name="Saunders A.M."/>
            <person name="Nielsen J.L."/>
            <person name="Wimmer R."/>
            <person name="Le V.Q."/>
            <person name="McIlroy S.J."/>
            <person name="Petrovski S."/>
            <person name="Seviour R.J."/>
            <person name="Calteau A."/>
            <person name="Nielsen K.L."/>
            <person name="Nielsen P.H."/>
        </authorList>
    </citation>
    <scope>NUCLEOTIDE SEQUENCE [LARGE SCALE GENOMIC DNA]</scope>
    <source>
        <strain evidence="6 7">Lp2</strain>
    </source>
</reference>
<feature type="region of interest" description="Disordered" evidence="2">
    <location>
        <begin position="298"/>
        <end position="335"/>
    </location>
</feature>
<keyword evidence="7" id="KW-1185">Reference proteome</keyword>
<feature type="compositionally biased region" description="Low complexity" evidence="2">
    <location>
        <begin position="52"/>
        <end position="64"/>
    </location>
</feature>
<feature type="chain" id="PRO_5004106985" evidence="4">
    <location>
        <begin position="32"/>
        <end position="335"/>
    </location>
</feature>
<dbReference type="OrthoDB" id="186919at2"/>